<gene>
    <name evidence="1" type="ORF">BVI061214_02378</name>
</gene>
<dbReference type="AlphaFoldDB" id="A0A0N0BL37"/>
<sequence length="129" mass="13911">MSLARYGGAMVKVSEATNGYTAFRLSPSSEKLAVVVSAQTLRSLVQSGRGTVIQPLEAAVVPMAALEDYAREELEAFEATHLEEMPPSTVQAEVRFVHDPDGPMIWVVLQRASGLPVLLEAVLDPEMVS</sequence>
<accession>A0A0N0BL37</accession>
<organism evidence="1 2">
    <name type="scientific">Thermus aquaticus</name>
    <dbReference type="NCBI Taxonomy" id="271"/>
    <lineage>
        <taxon>Bacteria</taxon>
        <taxon>Thermotogati</taxon>
        <taxon>Deinococcota</taxon>
        <taxon>Deinococci</taxon>
        <taxon>Thermales</taxon>
        <taxon>Thermaceae</taxon>
        <taxon>Thermus</taxon>
    </lineage>
</organism>
<reference evidence="1 2" key="1">
    <citation type="submission" date="2015-07" db="EMBL/GenBank/DDBJ databases">
        <authorList>
            <person name="Noorani M."/>
        </authorList>
    </citation>
    <scope>NUCLEOTIDE SEQUENCE [LARGE SCALE GENOMIC DNA]</scope>
    <source>
        <strain evidence="2">ATCC 25104 / DSM 625 / JCM 10724 / NBRC 103206 / NCIMB 11243 / YT-1</strain>
    </source>
</reference>
<dbReference type="EMBL" id="LHCI01000107">
    <property type="protein sequence ID" value="KOX88954.1"/>
    <property type="molecule type" value="Genomic_DNA"/>
</dbReference>
<evidence type="ECO:0000313" key="2">
    <source>
        <dbReference type="Proteomes" id="UP000037685"/>
    </source>
</evidence>
<proteinExistence type="predicted"/>
<dbReference type="Proteomes" id="UP000037685">
    <property type="component" value="Unassembled WGS sequence"/>
</dbReference>
<protein>
    <submittedName>
        <fullName evidence="1">Uncharacterized protein</fullName>
    </submittedName>
</protein>
<dbReference type="PATRIC" id="fig|271.14.peg.2455"/>
<name>A0A0N0BL37_THEAQ</name>
<comment type="caution">
    <text evidence="1">The sequence shown here is derived from an EMBL/GenBank/DDBJ whole genome shotgun (WGS) entry which is preliminary data.</text>
</comment>
<evidence type="ECO:0000313" key="1">
    <source>
        <dbReference type="EMBL" id="KOX88954.1"/>
    </source>
</evidence>